<dbReference type="InParanoid" id="F2UL69"/>
<dbReference type="GO" id="GO:0006167">
    <property type="term" value="P:AMP biosynthetic process"/>
    <property type="evidence" value="ECO:0007669"/>
    <property type="project" value="TreeGrafter"/>
</dbReference>
<dbReference type="OMA" id="RMRFIFY"/>
<proteinExistence type="inferred from homology"/>
<feature type="domain" description="Nudix hydrolase" evidence="3">
    <location>
        <begin position="219"/>
        <end position="357"/>
    </location>
</feature>
<dbReference type="EMBL" id="GL832980">
    <property type="protein sequence ID" value="EGD77868.1"/>
    <property type="molecule type" value="Genomic_DNA"/>
</dbReference>
<dbReference type="InterPro" id="IPR051325">
    <property type="entry name" value="Nudix_hydrolase_domain"/>
</dbReference>
<dbReference type="InterPro" id="IPR015797">
    <property type="entry name" value="NUDIX_hydrolase-like_dom_sf"/>
</dbReference>
<gene>
    <name evidence="4" type="ORF">PTSG_09502</name>
</gene>
<dbReference type="InterPro" id="IPR020476">
    <property type="entry name" value="Nudix_hydrolase"/>
</dbReference>
<dbReference type="PROSITE" id="PS00893">
    <property type="entry name" value="NUDIX_BOX"/>
    <property type="match status" value="1"/>
</dbReference>
<dbReference type="RefSeq" id="XP_004989932.1">
    <property type="nucleotide sequence ID" value="XM_004989875.1"/>
</dbReference>
<dbReference type="GO" id="GO:0006754">
    <property type="term" value="P:ATP biosynthetic process"/>
    <property type="evidence" value="ECO:0007669"/>
    <property type="project" value="TreeGrafter"/>
</dbReference>
<dbReference type="Proteomes" id="UP000007799">
    <property type="component" value="Unassembled WGS sequence"/>
</dbReference>
<dbReference type="InterPro" id="IPR020084">
    <property type="entry name" value="NUDIX_hydrolase_CS"/>
</dbReference>
<dbReference type="GO" id="GO:0004081">
    <property type="term" value="F:bis(5'-nucleosyl)-tetraphosphatase (asymmetrical) activity"/>
    <property type="evidence" value="ECO:0007669"/>
    <property type="project" value="TreeGrafter"/>
</dbReference>
<evidence type="ECO:0000313" key="4">
    <source>
        <dbReference type="EMBL" id="EGD77868.1"/>
    </source>
</evidence>
<dbReference type="eggNOG" id="ENOG502QRT6">
    <property type="taxonomic scope" value="Eukaryota"/>
</dbReference>
<dbReference type="PROSITE" id="PS51462">
    <property type="entry name" value="NUDIX"/>
    <property type="match status" value="1"/>
</dbReference>
<name>F2UL69_SALR5</name>
<evidence type="ECO:0000313" key="5">
    <source>
        <dbReference type="Proteomes" id="UP000007799"/>
    </source>
</evidence>
<accession>F2UL69</accession>
<dbReference type="Pfam" id="PF00293">
    <property type="entry name" value="NUDIX"/>
    <property type="match status" value="1"/>
</dbReference>
<dbReference type="SUPFAM" id="SSF55811">
    <property type="entry name" value="Nudix"/>
    <property type="match status" value="1"/>
</dbReference>
<dbReference type="AlphaFoldDB" id="F2UL69"/>
<sequence length="382" mass="42294">MSEKKRGVHAPDAAAAAAVVVVVVGNGQHVPAGVRDAIQQHEQHVHMVEHTIRGAAKAGHNTADAIQEAVQRRGAVGLVFTEDALSMVAEQMERVRALLPSLFIVVWSRRATDSLVLRQMWFDAGVNQVTHDTGALSHVVHTLVRQCRSAGTYTCDMCGMPDLSAEGIFLHYPLYHCNHNTEDRVCPICNLTTNVQVHIRNHHIPASLPDVQPEPMDVEHSYCFSLIVCRHPATGRFLLVQDYAGSGFWLPGGRVDVGETFQEAAIRETQEEAGVDIKLTGILQVLSRPGRRRHRRQHNYRRTVVVFLAEPATPEHCPAKTVPDYESVGACWVSAEEVLSQRDDVKWRGKEPVVWIEFVTNGGRILPLDALAMEGSRPPPIQ</sequence>
<dbReference type="GeneID" id="16070485"/>
<dbReference type="OrthoDB" id="447842at2759"/>
<comment type="similarity">
    <text evidence="2">Belongs to the Nudix hydrolase family.</text>
</comment>
<dbReference type="CDD" id="cd02883">
    <property type="entry name" value="NUDIX_Hydrolase"/>
    <property type="match status" value="1"/>
</dbReference>
<protein>
    <recommendedName>
        <fullName evidence="3">Nudix hydrolase domain-containing protein</fullName>
    </recommendedName>
</protein>
<dbReference type="Gene3D" id="3.90.79.10">
    <property type="entry name" value="Nucleoside Triphosphate Pyrophosphohydrolase"/>
    <property type="match status" value="1"/>
</dbReference>
<dbReference type="PRINTS" id="PR00502">
    <property type="entry name" value="NUDIXFAMILY"/>
</dbReference>
<keyword evidence="1 2" id="KW-0378">Hydrolase</keyword>
<organism evidence="5">
    <name type="scientific">Salpingoeca rosetta (strain ATCC 50818 / BSB-021)</name>
    <dbReference type="NCBI Taxonomy" id="946362"/>
    <lineage>
        <taxon>Eukaryota</taxon>
        <taxon>Choanoflagellata</taxon>
        <taxon>Craspedida</taxon>
        <taxon>Salpingoecidae</taxon>
        <taxon>Salpingoeca</taxon>
    </lineage>
</organism>
<evidence type="ECO:0000256" key="2">
    <source>
        <dbReference type="RuleBase" id="RU003476"/>
    </source>
</evidence>
<dbReference type="KEGG" id="sre:PTSG_09502"/>
<dbReference type="PANTHER" id="PTHR21340">
    <property type="entry name" value="DIADENOSINE 5,5-P1,P4-TETRAPHOSPHATE PYROPHOSPHOHYDROLASE MUTT"/>
    <property type="match status" value="1"/>
</dbReference>
<keyword evidence="5" id="KW-1185">Reference proteome</keyword>
<evidence type="ECO:0000259" key="3">
    <source>
        <dbReference type="PROSITE" id="PS51462"/>
    </source>
</evidence>
<reference evidence="4" key="1">
    <citation type="submission" date="2009-08" db="EMBL/GenBank/DDBJ databases">
        <title>Annotation of Salpingoeca rosetta.</title>
        <authorList>
            <consortium name="The Broad Institute Genome Sequencing Platform"/>
            <person name="Russ C."/>
            <person name="Cuomo C."/>
            <person name="Burger G."/>
            <person name="Gray M.W."/>
            <person name="Holland P.W.H."/>
            <person name="King N."/>
            <person name="Lang F.B.F."/>
            <person name="Roger A.J."/>
            <person name="Ruiz-Trillo I."/>
            <person name="Young S.K."/>
            <person name="Zeng Q."/>
            <person name="Gargeya S."/>
            <person name="Alvarado L."/>
            <person name="Berlin A."/>
            <person name="Chapman S.B."/>
            <person name="Chen Z."/>
            <person name="Freedman E."/>
            <person name="Gellesch M."/>
            <person name="Goldberg J."/>
            <person name="Griggs A."/>
            <person name="Gujja S."/>
            <person name="Heilman E."/>
            <person name="Heiman D."/>
            <person name="Howarth C."/>
            <person name="Mehta T."/>
            <person name="Neiman D."/>
            <person name="Pearson M."/>
            <person name="Roberts A."/>
            <person name="Saif S."/>
            <person name="Shea T."/>
            <person name="Shenoy N."/>
            <person name="Sisk P."/>
            <person name="Stolte C."/>
            <person name="Sykes S."/>
            <person name="White J."/>
            <person name="Yandava C."/>
            <person name="Haas B."/>
            <person name="Nusbaum C."/>
            <person name="Birren B."/>
        </authorList>
    </citation>
    <scope>NUCLEOTIDE SEQUENCE [LARGE SCALE GENOMIC DNA]</scope>
    <source>
        <strain evidence="4">ATCC 50818</strain>
    </source>
</reference>
<evidence type="ECO:0000256" key="1">
    <source>
        <dbReference type="ARBA" id="ARBA00022801"/>
    </source>
</evidence>
<dbReference type="PANTHER" id="PTHR21340:SF0">
    <property type="entry name" value="BIS(5'-NUCLEOSYL)-TETRAPHOSPHATASE [ASYMMETRICAL]"/>
    <property type="match status" value="1"/>
</dbReference>
<dbReference type="InterPro" id="IPR000086">
    <property type="entry name" value="NUDIX_hydrolase_dom"/>
</dbReference>